<sequence>MNSSVVSAEMPNPYTAMAFLAPSVAQVHEVSAYIYISTVGALTWDWLMSMPDEYKVLLAGGISLPNIVYICARVFTLAFCLSQAIFQVAPVGNCQTFALAIAGLIVLSLNANTLLFFFRVRAVYGNSLRITIFFGFWSLVVFSSSILALFAFEAQHIGPTKYCTEPHIKPWIAAIMISNVVNDTLVFLAISHRIASQSVGEAGWRSALGRFFRGDGAPRVVKDLLYNGQLCYFASIVMCITQIIMALTTRYTATLTIPVIALESAMTCRVHRGIILGLAGNRKRQTGPFVLTTVITSEDIALQERALDPKSELERWERQQDSVSDCV</sequence>
<dbReference type="OrthoDB" id="3038990at2759"/>
<dbReference type="STRING" id="436010.A0A166VU00"/>
<keyword evidence="1" id="KW-1133">Transmembrane helix</keyword>
<gene>
    <name evidence="2" type="ORF">FIBSPDRAFT_371698</name>
</gene>
<evidence type="ECO:0000313" key="3">
    <source>
        <dbReference type="Proteomes" id="UP000076532"/>
    </source>
</evidence>
<evidence type="ECO:0000313" key="2">
    <source>
        <dbReference type="EMBL" id="KZP33061.1"/>
    </source>
</evidence>
<feature type="transmembrane region" description="Helical" evidence="1">
    <location>
        <begin position="130"/>
        <end position="151"/>
    </location>
</feature>
<accession>A0A166VU00</accession>
<evidence type="ECO:0000256" key="1">
    <source>
        <dbReference type="SAM" id="Phobius"/>
    </source>
</evidence>
<dbReference type="Proteomes" id="UP000076532">
    <property type="component" value="Unassembled WGS sequence"/>
</dbReference>
<dbReference type="AlphaFoldDB" id="A0A166VU00"/>
<name>A0A166VU00_9AGAM</name>
<reference evidence="2 3" key="1">
    <citation type="journal article" date="2016" name="Mol. Biol. Evol.">
        <title>Comparative Genomics of Early-Diverging Mushroom-Forming Fungi Provides Insights into the Origins of Lignocellulose Decay Capabilities.</title>
        <authorList>
            <person name="Nagy L.G."/>
            <person name="Riley R."/>
            <person name="Tritt A."/>
            <person name="Adam C."/>
            <person name="Daum C."/>
            <person name="Floudas D."/>
            <person name="Sun H."/>
            <person name="Yadav J.S."/>
            <person name="Pangilinan J."/>
            <person name="Larsson K.H."/>
            <person name="Matsuura K."/>
            <person name="Barry K."/>
            <person name="Labutti K."/>
            <person name="Kuo R."/>
            <person name="Ohm R.A."/>
            <person name="Bhattacharya S.S."/>
            <person name="Shirouzu T."/>
            <person name="Yoshinaga Y."/>
            <person name="Martin F.M."/>
            <person name="Grigoriev I.V."/>
            <person name="Hibbett D.S."/>
        </authorList>
    </citation>
    <scope>NUCLEOTIDE SEQUENCE [LARGE SCALE GENOMIC DNA]</scope>
    <source>
        <strain evidence="2 3">CBS 109695</strain>
    </source>
</reference>
<feature type="transmembrane region" description="Helical" evidence="1">
    <location>
        <begin position="97"/>
        <end position="118"/>
    </location>
</feature>
<organism evidence="2 3">
    <name type="scientific">Athelia psychrophila</name>
    <dbReference type="NCBI Taxonomy" id="1759441"/>
    <lineage>
        <taxon>Eukaryota</taxon>
        <taxon>Fungi</taxon>
        <taxon>Dikarya</taxon>
        <taxon>Basidiomycota</taxon>
        <taxon>Agaricomycotina</taxon>
        <taxon>Agaricomycetes</taxon>
        <taxon>Agaricomycetidae</taxon>
        <taxon>Atheliales</taxon>
        <taxon>Atheliaceae</taxon>
        <taxon>Athelia</taxon>
    </lineage>
</organism>
<keyword evidence="3" id="KW-1185">Reference proteome</keyword>
<feature type="transmembrane region" description="Helical" evidence="1">
    <location>
        <begin position="67"/>
        <end position="85"/>
    </location>
</feature>
<proteinExistence type="predicted"/>
<keyword evidence="1" id="KW-0812">Transmembrane</keyword>
<dbReference type="EMBL" id="KV417483">
    <property type="protein sequence ID" value="KZP33061.1"/>
    <property type="molecule type" value="Genomic_DNA"/>
</dbReference>
<keyword evidence="1" id="KW-0472">Membrane</keyword>
<protein>
    <submittedName>
        <fullName evidence="2">Uncharacterized protein</fullName>
    </submittedName>
</protein>